<dbReference type="KEGG" id="kpm:KPHS_20370"/>
<feature type="compositionally biased region" description="Polar residues" evidence="1">
    <location>
        <begin position="1"/>
        <end position="12"/>
    </location>
</feature>
<reference evidence="3 4" key="1">
    <citation type="journal article" date="2012" name="J. Bacteriol.">
        <title>Complete genome sequence of Klebsiella pneumoniae subsp. pneumoniae HS11286, a multidrug-resistant strain isolated from human sputum.</title>
        <authorList>
            <person name="Liu P."/>
            <person name="Li P."/>
            <person name="Jiang X."/>
            <person name="Bi D."/>
            <person name="Xie Y."/>
            <person name="Tai C."/>
            <person name="Deng Z."/>
            <person name="Rajakumar K."/>
            <person name="Ou H.Y."/>
        </authorList>
    </citation>
    <scope>NUCLEOTIDE SEQUENCE [LARGE SCALE GENOMIC DNA]</scope>
    <source>
        <strain evidence="3 4">HS11286</strain>
    </source>
</reference>
<organism evidence="3 4">
    <name type="scientific">Klebsiella pneumoniae subsp. pneumoniae (strain HS11286)</name>
    <dbReference type="NCBI Taxonomy" id="1125630"/>
    <lineage>
        <taxon>Bacteria</taxon>
        <taxon>Pseudomonadati</taxon>
        <taxon>Pseudomonadota</taxon>
        <taxon>Gammaproteobacteria</taxon>
        <taxon>Enterobacterales</taxon>
        <taxon>Enterobacteriaceae</taxon>
        <taxon>Klebsiella/Raoultella group</taxon>
        <taxon>Klebsiella</taxon>
        <taxon>Klebsiella pneumoniae complex</taxon>
    </lineage>
</organism>
<dbReference type="GeneID" id="11847055"/>
<keyword evidence="2" id="KW-1133">Transmembrane helix</keyword>
<evidence type="ECO:0000313" key="3">
    <source>
        <dbReference type="EMBL" id="AEW60735.1"/>
    </source>
</evidence>
<dbReference type="RefSeq" id="WP_004140501.1">
    <property type="nucleotide sequence ID" value="NC_016845.1"/>
</dbReference>
<evidence type="ECO:0000256" key="2">
    <source>
        <dbReference type="SAM" id="Phobius"/>
    </source>
</evidence>
<evidence type="ECO:0000313" key="4">
    <source>
        <dbReference type="Proteomes" id="UP000007841"/>
    </source>
</evidence>
<keyword evidence="2" id="KW-0812">Transmembrane</keyword>
<protein>
    <submittedName>
        <fullName evidence="3">Uncharacterized protein</fullName>
    </submittedName>
</protein>
<feature type="transmembrane region" description="Helical" evidence="2">
    <location>
        <begin position="32"/>
        <end position="52"/>
    </location>
</feature>
<sequence>MTIAPSNQTHSPLATGRGAGSSHALAMSMRSISASGTMYFLFTALYPLRLFCQQGSGKV</sequence>
<dbReference type="RefSeq" id="YP_005226337.1">
    <property type="nucleotide sequence ID" value="NC_016845.1"/>
</dbReference>
<keyword evidence="2" id="KW-0472">Membrane</keyword>
<dbReference type="AlphaFoldDB" id="A0A0H3GLL9"/>
<dbReference type="HOGENOM" id="CLU_212095_0_0_6"/>
<dbReference type="PATRIC" id="fig|1125630.4.peg.1985"/>
<proteinExistence type="predicted"/>
<keyword evidence="4" id="KW-1185">Reference proteome</keyword>
<dbReference type="Proteomes" id="UP000007841">
    <property type="component" value="Chromosome"/>
</dbReference>
<name>A0A0H3GLL9_KLEPH</name>
<gene>
    <name evidence="3" type="ordered locus">KPHS_20370</name>
</gene>
<evidence type="ECO:0000256" key="1">
    <source>
        <dbReference type="SAM" id="MobiDB-lite"/>
    </source>
</evidence>
<accession>A0A0H3GLL9</accession>
<feature type="region of interest" description="Disordered" evidence="1">
    <location>
        <begin position="1"/>
        <end position="20"/>
    </location>
</feature>
<dbReference type="EMBL" id="CP003200">
    <property type="protein sequence ID" value="AEW60735.1"/>
    <property type="molecule type" value="Genomic_DNA"/>
</dbReference>